<name>A0A2U1KJW8_ARTAN</name>
<dbReference type="OrthoDB" id="202415at2759"/>
<organism evidence="2 3">
    <name type="scientific">Artemisia annua</name>
    <name type="common">Sweet wormwood</name>
    <dbReference type="NCBI Taxonomy" id="35608"/>
    <lineage>
        <taxon>Eukaryota</taxon>
        <taxon>Viridiplantae</taxon>
        <taxon>Streptophyta</taxon>
        <taxon>Embryophyta</taxon>
        <taxon>Tracheophyta</taxon>
        <taxon>Spermatophyta</taxon>
        <taxon>Magnoliopsida</taxon>
        <taxon>eudicotyledons</taxon>
        <taxon>Gunneridae</taxon>
        <taxon>Pentapetalae</taxon>
        <taxon>asterids</taxon>
        <taxon>campanulids</taxon>
        <taxon>Asterales</taxon>
        <taxon>Asteraceae</taxon>
        <taxon>Asteroideae</taxon>
        <taxon>Anthemideae</taxon>
        <taxon>Artemisiinae</taxon>
        <taxon>Artemisia</taxon>
    </lineage>
</organism>
<dbReference type="PANTHER" id="PTHR12203:SF87">
    <property type="entry name" value="LIPOPOLYSACCHARIDE-MODIFYING PROTEIN"/>
    <property type="match status" value="1"/>
</dbReference>
<evidence type="ECO:0000259" key="1">
    <source>
        <dbReference type="SMART" id="SM00672"/>
    </source>
</evidence>
<dbReference type="InterPro" id="IPR006598">
    <property type="entry name" value="CAP10"/>
</dbReference>
<sequence length="286" mass="33950">MGFGDTCQCFMKFHVDNLATQTKTIIGYNLKPTPWHDFPAKTFNNETKIARASKIIQCSYFSCGARSQTNQIPFTQKSEKCPSYFRWIHHDLEPWYDTRISYAQLMEVKNFASFRVVIIGGKLYVEYYYDCVQSRAMFTIWGLLQLLKRYPGKIPDVDLMFDCMDKPLIERNESTTPVPIFRYCTTPNHYDIPFPDWSFWGWPEINLGPWEEEFKSIKDGSRKQRWRKKYPYAYWKGNPVVSPIRETLLECNNTEQWGALIMRQNWTQEILDGFKQSKLSTQCNYR</sequence>
<accession>A0A2U1KJW8</accession>
<protein>
    <submittedName>
        <fullName evidence="2">Lipopolysaccharide-modifying protein</fullName>
    </submittedName>
</protein>
<gene>
    <name evidence="2" type="ORF">CTI12_AA593880</name>
</gene>
<comment type="caution">
    <text evidence="2">The sequence shown here is derived from an EMBL/GenBank/DDBJ whole genome shotgun (WGS) entry which is preliminary data.</text>
</comment>
<evidence type="ECO:0000313" key="3">
    <source>
        <dbReference type="Proteomes" id="UP000245207"/>
    </source>
</evidence>
<dbReference type="Pfam" id="PF05686">
    <property type="entry name" value="Glyco_transf_90"/>
    <property type="match status" value="1"/>
</dbReference>
<dbReference type="Proteomes" id="UP000245207">
    <property type="component" value="Unassembled WGS sequence"/>
</dbReference>
<dbReference type="PANTHER" id="PTHR12203">
    <property type="entry name" value="KDEL LYS-ASP-GLU-LEU CONTAINING - RELATED"/>
    <property type="match status" value="1"/>
</dbReference>
<proteinExistence type="predicted"/>
<dbReference type="AlphaFoldDB" id="A0A2U1KJW8"/>
<dbReference type="InterPro" id="IPR051091">
    <property type="entry name" value="O-Glucosyltr/Glycosyltrsf_90"/>
</dbReference>
<dbReference type="SMART" id="SM00672">
    <property type="entry name" value="CAP10"/>
    <property type="match status" value="1"/>
</dbReference>
<evidence type="ECO:0000313" key="2">
    <source>
        <dbReference type="EMBL" id="PWA36953.1"/>
    </source>
</evidence>
<keyword evidence="3" id="KW-1185">Reference proteome</keyword>
<feature type="domain" description="Glycosyl transferase CAP10" evidence="1">
    <location>
        <begin position="153"/>
        <end position="286"/>
    </location>
</feature>
<reference evidence="2 3" key="1">
    <citation type="journal article" date="2018" name="Mol. Plant">
        <title>The genome of Artemisia annua provides insight into the evolution of Asteraceae family and artemisinin biosynthesis.</title>
        <authorList>
            <person name="Shen Q."/>
            <person name="Zhang L."/>
            <person name="Liao Z."/>
            <person name="Wang S."/>
            <person name="Yan T."/>
            <person name="Shi P."/>
            <person name="Liu M."/>
            <person name="Fu X."/>
            <person name="Pan Q."/>
            <person name="Wang Y."/>
            <person name="Lv Z."/>
            <person name="Lu X."/>
            <person name="Zhang F."/>
            <person name="Jiang W."/>
            <person name="Ma Y."/>
            <person name="Chen M."/>
            <person name="Hao X."/>
            <person name="Li L."/>
            <person name="Tang Y."/>
            <person name="Lv G."/>
            <person name="Zhou Y."/>
            <person name="Sun X."/>
            <person name="Brodelius P.E."/>
            <person name="Rose J.K.C."/>
            <person name="Tang K."/>
        </authorList>
    </citation>
    <scope>NUCLEOTIDE SEQUENCE [LARGE SCALE GENOMIC DNA]</scope>
    <source>
        <strain evidence="3">cv. Huhao1</strain>
        <tissue evidence="2">Leaf</tissue>
    </source>
</reference>
<dbReference type="EMBL" id="PKPP01017443">
    <property type="protein sequence ID" value="PWA36953.1"/>
    <property type="molecule type" value="Genomic_DNA"/>
</dbReference>